<dbReference type="AlphaFoldDB" id="A0ABD2FII2"/>
<dbReference type="PRINTS" id="PR01231">
    <property type="entry name" value="HCO3TRNSPORT"/>
</dbReference>
<keyword evidence="5 13" id="KW-0812">Transmembrane</keyword>
<feature type="compositionally biased region" description="Polar residues" evidence="14">
    <location>
        <begin position="245"/>
        <end position="264"/>
    </location>
</feature>
<comment type="catalytic activity">
    <reaction evidence="12">
        <text>2 hydrogencarbonate(out) + Na(+)(out) = 2 hydrogencarbonate(in) + Na(+)(in)</text>
        <dbReference type="Rhea" id="RHEA:72215"/>
        <dbReference type="ChEBI" id="CHEBI:17544"/>
        <dbReference type="ChEBI" id="CHEBI:29101"/>
    </reaction>
</comment>
<evidence type="ECO:0000256" key="2">
    <source>
        <dbReference type="ARBA" id="ARBA00010993"/>
    </source>
</evidence>
<feature type="transmembrane region" description="Helical" evidence="13">
    <location>
        <begin position="1028"/>
        <end position="1059"/>
    </location>
</feature>
<dbReference type="Gene3D" id="1.10.287.570">
    <property type="entry name" value="Helical hairpin bin"/>
    <property type="match status" value="1"/>
</dbReference>
<keyword evidence="6 13" id="KW-1133">Transmembrane helix</keyword>
<comment type="subcellular location">
    <subcellularLocation>
        <location evidence="1">Basolateral cell membrane</location>
        <topology evidence="1">Multi-pass membrane protein</topology>
    </subcellularLocation>
    <subcellularLocation>
        <location evidence="13">Membrane</location>
        <topology evidence="13">Multi-pass membrane protein</topology>
    </subcellularLocation>
</comment>
<evidence type="ECO:0000256" key="9">
    <source>
        <dbReference type="ARBA" id="ARBA00023136"/>
    </source>
</evidence>
<feature type="compositionally biased region" description="Polar residues" evidence="14">
    <location>
        <begin position="289"/>
        <end position="303"/>
    </location>
</feature>
<comment type="catalytic activity">
    <reaction evidence="11">
        <text>3 hydrogencarbonate(out) + Na(+)(out) = 3 hydrogencarbonate(in) + Na(+)(in)</text>
        <dbReference type="Rhea" id="RHEA:72219"/>
        <dbReference type="ChEBI" id="CHEBI:17544"/>
        <dbReference type="ChEBI" id="CHEBI:29101"/>
    </reaction>
</comment>
<reference evidence="17 18" key="2">
    <citation type="journal article" date="2024" name="G3 (Bethesda)">
        <title>The genome of the cryopelagic Antarctic bald notothen, Trematomus borchgrevinki.</title>
        <authorList>
            <person name="Rayamajhi N."/>
            <person name="Rivera-Colon A.G."/>
            <person name="Minhas B.F."/>
            <person name="Cheng C.C."/>
            <person name="Catchen J.M."/>
        </authorList>
    </citation>
    <scope>NUCLEOTIDE SEQUENCE [LARGE SCALE GENOMIC DNA]</scope>
    <source>
        <strain evidence="17">AGRC-2024</strain>
    </source>
</reference>
<keyword evidence="9 13" id="KW-0472">Membrane</keyword>
<dbReference type="Proteomes" id="UP001619887">
    <property type="component" value="Unassembled WGS sequence"/>
</dbReference>
<evidence type="ECO:0000256" key="10">
    <source>
        <dbReference type="ARBA" id="ARBA00023201"/>
    </source>
</evidence>
<feature type="region of interest" description="Disordered" evidence="14">
    <location>
        <begin position="233"/>
        <end position="303"/>
    </location>
</feature>
<evidence type="ECO:0000313" key="18">
    <source>
        <dbReference type="Proteomes" id="UP001619887"/>
    </source>
</evidence>
<feature type="domain" description="Bicarbonate transporter-like transmembrane" evidence="15">
    <location>
        <begin position="795"/>
        <end position="1079"/>
    </location>
</feature>
<keyword evidence="3 13" id="KW-0813">Transport</keyword>
<keyword evidence="10" id="KW-0739">Sodium transport</keyword>
<comment type="similarity">
    <text evidence="2 13">Belongs to the anion exchanger (TC 2.A.31) family.</text>
</comment>
<sequence>MDHHDLQRGRSRGQRRYDDDDDDDEGQPVSVGVPVSHRRKRRRRHSHVSDSDRDSRHSHYDHHTHREHTHREHSHRGYNNDREERYEDDEESPESQEQPNLAVSPAAERLRHILGEDDNTPTPTLFTEMDTLQIEGGELEWKESARWVKFEEKVEEGGERWSKPHVSTLTLHSLFELRTCLQTGSILLDLEGYSLPQIVDEIVERQISDGLISPDLREKISFVLLRKHRHQTKKPIHRSLADIGKSSNTASNRSPHLNPSQSSAAGLHLSTEELNNRQSGSLSKLHPSQCRSMNDISDTPSTDQLKNKFMKKIPRDAEASNVLVGEVDFLDKPFVSFVRLAQATTLGGLTEVPVPTRFLFILLGPHGKTKAYNEIGRAIATLMTDDLFSDVAYKARDREDLIAGVDEFLDEVIVLPPGEWDPKIRIEPPKKVPSAEMRKSVLNLNELGQMNGSAGGAAGGEDEEFPVPHELGEELQFTGRFCGGLWLDIKRKIPWVCSDIYDGFHIQSISAVLFIYLGCITNAITFGGLLGDATDNYQGVMESFIGTALAGTVFCLFSGQPLIILSSTGPILIFEKLLYEFSKSNGIDYMELRLWIGLHSCLQCFLLVITDASYIIKYMTRFTEEGFSSLISFIFISDAIKKMIGAWKYYPINRGFKPDLVTSYKCDCVPPDQASALGFNTSAPLADDNMTMLFNMTDMDWSQLSKKECVKYGGVLVGNSCKYVPDLALMSFILFFGTYSMTVSLKKFKFSRYFPTTLRSFLSDFSIIISILVFCGLDHLMGLDTPKLHVPTEIKLRKLISDFSIFMSIMSFVGLDMLMGLDTPKLIVPTEFKPTRPDRGWLVMPFGKNPWWWYVASSVPALLVTILIFMDQQISAVIVNRKENKLKKGCGYHLDLFWVGVLMAVCSFLGLPWYVAATVISIAHIDSLKMESESSAPGEQPQFLGVREQRLTGILVFVLTGVSIFLAPVLQYIPMPVLYGVFLYMGVASLSGIQFWERIKLYMMPPKHQPDFSFLRHVPLRRIHLFTLVQIICLAVLWVLKSTFLAIIFPVMILGLLLVRKLLDFMFSQHDLAWMDDLLPEKDKKKDDDKKKKKKKQPVEQPDSDEEETNPYSTVTSNHHEPNHRLSLHLKTTSPSSLAPPPPPPRLQLESNSRNNHRLYTLLQTPADHRDSQRKPALFRDSCADTEL</sequence>
<organism evidence="17 18">
    <name type="scientific">Pagothenia borchgrevinki</name>
    <name type="common">Bald rockcod</name>
    <name type="synonym">Trematomus borchgrevinki</name>
    <dbReference type="NCBI Taxonomy" id="8213"/>
    <lineage>
        <taxon>Eukaryota</taxon>
        <taxon>Metazoa</taxon>
        <taxon>Chordata</taxon>
        <taxon>Craniata</taxon>
        <taxon>Vertebrata</taxon>
        <taxon>Euteleostomi</taxon>
        <taxon>Actinopterygii</taxon>
        <taxon>Neopterygii</taxon>
        <taxon>Teleostei</taxon>
        <taxon>Neoteleostei</taxon>
        <taxon>Acanthomorphata</taxon>
        <taxon>Eupercaria</taxon>
        <taxon>Perciformes</taxon>
        <taxon>Notothenioidei</taxon>
        <taxon>Nototheniidae</taxon>
        <taxon>Pagothenia</taxon>
    </lineage>
</organism>
<dbReference type="PANTHER" id="PTHR11453:SF20">
    <property type="entry name" value="ELECTROGENIC SODIUM BICARBONATE COTRANSPORTER 4"/>
    <property type="match status" value="1"/>
</dbReference>
<feature type="transmembrane region" description="Helical" evidence="13">
    <location>
        <begin position="594"/>
        <end position="616"/>
    </location>
</feature>
<feature type="transmembrane region" description="Helical" evidence="13">
    <location>
        <begin position="509"/>
        <end position="531"/>
    </location>
</feature>
<keyword evidence="4" id="KW-1003">Cell membrane</keyword>
<keyword evidence="8 13" id="KW-0406">Ion transport</keyword>
<dbReference type="NCBIfam" id="TIGR00834">
    <property type="entry name" value="ae"/>
    <property type="match status" value="1"/>
</dbReference>
<dbReference type="GO" id="GO:0006814">
    <property type="term" value="P:sodium ion transport"/>
    <property type="evidence" value="ECO:0007669"/>
    <property type="project" value="UniProtKB-KW"/>
</dbReference>
<feature type="compositionally biased region" description="Basic residues" evidence="14">
    <location>
        <begin position="36"/>
        <end position="46"/>
    </location>
</feature>
<evidence type="ECO:0000259" key="15">
    <source>
        <dbReference type="Pfam" id="PF00955"/>
    </source>
</evidence>
<evidence type="ECO:0000256" key="8">
    <source>
        <dbReference type="ARBA" id="ARBA00023065"/>
    </source>
</evidence>
<evidence type="ECO:0000256" key="6">
    <source>
        <dbReference type="ARBA" id="ARBA00022989"/>
    </source>
</evidence>
<dbReference type="InterPro" id="IPR011531">
    <property type="entry name" value="HCO3_transpt-like_TM_dom"/>
</dbReference>
<dbReference type="InterPro" id="IPR013769">
    <property type="entry name" value="Band3_cytoplasmic_dom"/>
</dbReference>
<feature type="compositionally biased region" description="Basic and acidic residues" evidence="14">
    <location>
        <begin position="47"/>
        <end position="58"/>
    </location>
</feature>
<feature type="transmembrane region" description="Helical" evidence="13">
    <location>
        <begin position="765"/>
        <end position="783"/>
    </location>
</feature>
<feature type="region of interest" description="Disordered" evidence="14">
    <location>
        <begin position="1"/>
        <end position="103"/>
    </location>
</feature>
<feature type="compositionally biased region" description="Basic residues" evidence="14">
    <location>
        <begin position="59"/>
        <end position="76"/>
    </location>
</feature>
<keyword evidence="18" id="KW-1185">Reference proteome</keyword>
<dbReference type="GO" id="GO:0015291">
    <property type="term" value="F:secondary active transmembrane transporter activity"/>
    <property type="evidence" value="ECO:0007669"/>
    <property type="project" value="UniProtKB-ARBA"/>
</dbReference>
<evidence type="ECO:0000256" key="14">
    <source>
        <dbReference type="SAM" id="MobiDB-lite"/>
    </source>
</evidence>
<feature type="transmembrane region" description="Helical" evidence="13">
    <location>
        <begin position="951"/>
        <end position="970"/>
    </location>
</feature>
<feature type="transmembrane region" description="Helical" evidence="13">
    <location>
        <begin position="727"/>
        <end position="745"/>
    </location>
</feature>
<evidence type="ECO:0000256" key="5">
    <source>
        <dbReference type="ARBA" id="ARBA00022692"/>
    </source>
</evidence>
<reference evidence="17 18" key="1">
    <citation type="journal article" date="2022" name="G3 (Bethesda)">
        <title>Evaluating Illumina-, Nanopore-, and PacBio-based genome assembly strategies with the bald notothen, Trematomus borchgrevinki.</title>
        <authorList>
            <person name="Rayamajhi N."/>
            <person name="Cheng C.C."/>
            <person name="Catchen J.M."/>
        </authorList>
    </citation>
    <scope>NUCLEOTIDE SEQUENCE [LARGE SCALE GENOMIC DNA]</scope>
    <source>
        <strain evidence="17">AGRC-2024</strain>
    </source>
</reference>
<feature type="region of interest" description="Disordered" evidence="14">
    <location>
        <begin position="1083"/>
        <end position="1188"/>
    </location>
</feature>
<evidence type="ECO:0000256" key="11">
    <source>
        <dbReference type="ARBA" id="ARBA00035820"/>
    </source>
</evidence>
<protein>
    <recommendedName>
        <fullName evidence="13">Anion exchange protein</fullName>
    </recommendedName>
</protein>
<feature type="transmembrane region" description="Helical" evidence="13">
    <location>
        <begin position="891"/>
        <end position="915"/>
    </location>
</feature>
<evidence type="ECO:0000313" key="17">
    <source>
        <dbReference type="EMBL" id="KAL3041173.1"/>
    </source>
</evidence>
<feature type="transmembrane region" description="Helical" evidence="13">
    <location>
        <begin position="977"/>
        <end position="996"/>
    </location>
</feature>
<evidence type="ECO:0000256" key="7">
    <source>
        <dbReference type="ARBA" id="ARBA00023053"/>
    </source>
</evidence>
<dbReference type="InterPro" id="IPR016152">
    <property type="entry name" value="PTrfase/Anion_transptr"/>
</dbReference>
<feature type="domain" description="Band 3 cytoplasmic" evidence="16">
    <location>
        <begin position="124"/>
        <end position="422"/>
    </location>
</feature>
<dbReference type="InterPro" id="IPR003024">
    <property type="entry name" value="Na/HCO3_transpt"/>
</dbReference>
<dbReference type="Pfam" id="PF00955">
    <property type="entry name" value="HCO3_cotransp"/>
    <property type="match status" value="1"/>
</dbReference>
<dbReference type="FunFam" id="3.40.930.10:FF:000002">
    <property type="entry name" value="Anion exchange protein"/>
    <property type="match status" value="1"/>
</dbReference>
<keyword evidence="7" id="KW-0915">Sodium</keyword>
<dbReference type="InterPro" id="IPR003020">
    <property type="entry name" value="HCO3_transpt_euk"/>
</dbReference>
<evidence type="ECO:0000259" key="16">
    <source>
        <dbReference type="Pfam" id="PF07565"/>
    </source>
</evidence>
<name>A0ABD2FII2_PAGBO</name>
<dbReference type="EMBL" id="JBIYXZ010002089">
    <property type="protein sequence ID" value="KAL3041173.1"/>
    <property type="molecule type" value="Genomic_DNA"/>
</dbReference>
<dbReference type="SUPFAM" id="SSF55804">
    <property type="entry name" value="Phoshotransferase/anion transport protein"/>
    <property type="match status" value="1"/>
</dbReference>
<evidence type="ECO:0000256" key="3">
    <source>
        <dbReference type="ARBA" id="ARBA00022448"/>
    </source>
</evidence>
<accession>A0ABD2FII2</accession>
<dbReference type="PRINTS" id="PR01232">
    <property type="entry name" value="NAHCO3TRSPRT"/>
</dbReference>
<dbReference type="PANTHER" id="PTHR11453">
    <property type="entry name" value="ANION EXCHANGE PROTEIN"/>
    <property type="match status" value="1"/>
</dbReference>
<evidence type="ECO:0000256" key="1">
    <source>
        <dbReference type="ARBA" id="ARBA00004554"/>
    </source>
</evidence>
<dbReference type="FunFam" id="1.10.287.570:FF:000001">
    <property type="entry name" value="Anion exchange protein"/>
    <property type="match status" value="1"/>
</dbReference>
<evidence type="ECO:0000256" key="13">
    <source>
        <dbReference type="RuleBase" id="RU362035"/>
    </source>
</evidence>
<evidence type="ECO:0000256" key="12">
    <source>
        <dbReference type="ARBA" id="ARBA00036309"/>
    </source>
</evidence>
<dbReference type="Gene3D" id="3.40.930.10">
    <property type="entry name" value="Mannitol-specific EII, Chain A"/>
    <property type="match status" value="1"/>
</dbReference>
<feature type="transmembrane region" description="Helical" evidence="13">
    <location>
        <begin position="543"/>
        <end position="574"/>
    </location>
</feature>
<dbReference type="Pfam" id="PF07565">
    <property type="entry name" value="Band_3_cyto"/>
    <property type="match status" value="1"/>
</dbReference>
<comment type="caution">
    <text evidence="17">The sequence shown here is derived from an EMBL/GenBank/DDBJ whole genome shotgun (WGS) entry which is preliminary data.</text>
</comment>
<feature type="transmembrane region" description="Helical" evidence="13">
    <location>
        <begin position="851"/>
        <end position="870"/>
    </location>
</feature>
<evidence type="ECO:0000256" key="4">
    <source>
        <dbReference type="ARBA" id="ARBA00022475"/>
    </source>
</evidence>
<feature type="transmembrane region" description="Helical" evidence="13">
    <location>
        <begin position="803"/>
        <end position="821"/>
    </location>
</feature>
<gene>
    <name evidence="17" type="ORF">OYC64_019394</name>
</gene>
<proteinExistence type="inferred from homology"/>
<dbReference type="GO" id="GO:0016323">
    <property type="term" value="C:basolateral plasma membrane"/>
    <property type="evidence" value="ECO:0007669"/>
    <property type="project" value="UniProtKB-SubCell"/>
</dbReference>